<protein>
    <submittedName>
        <fullName evidence="2">Uncharacterized protein</fullName>
    </submittedName>
</protein>
<keyword evidence="3" id="KW-1185">Reference proteome</keyword>
<name>A0A8X6VDT6_TRICX</name>
<gene>
    <name evidence="2" type="ORF">TNCV_3503311</name>
</gene>
<evidence type="ECO:0000256" key="1">
    <source>
        <dbReference type="SAM" id="MobiDB-lite"/>
    </source>
</evidence>
<evidence type="ECO:0000313" key="3">
    <source>
        <dbReference type="Proteomes" id="UP000887159"/>
    </source>
</evidence>
<feature type="compositionally biased region" description="Pro residues" evidence="1">
    <location>
        <begin position="54"/>
        <end position="64"/>
    </location>
</feature>
<accession>A0A8X6VDT6</accession>
<feature type="region of interest" description="Disordered" evidence="1">
    <location>
        <begin position="47"/>
        <end position="74"/>
    </location>
</feature>
<comment type="caution">
    <text evidence="2">The sequence shown here is derived from an EMBL/GenBank/DDBJ whole genome shotgun (WGS) entry which is preliminary data.</text>
</comment>
<dbReference type="Proteomes" id="UP000887159">
    <property type="component" value="Unassembled WGS sequence"/>
</dbReference>
<sequence>MYRAGKSEVKARWRASRQSERQHLTEILTKAEWKAAKLEKRIFPRSSPLLPVHTLPPPPVPSSSPLPQNTSDVSRRKIGIDFSLQDPLLTIG</sequence>
<dbReference type="AlphaFoldDB" id="A0A8X6VDT6"/>
<reference evidence="2" key="1">
    <citation type="submission" date="2020-08" db="EMBL/GenBank/DDBJ databases">
        <title>Multicomponent nature underlies the extraordinary mechanical properties of spider dragline silk.</title>
        <authorList>
            <person name="Kono N."/>
            <person name="Nakamura H."/>
            <person name="Mori M."/>
            <person name="Yoshida Y."/>
            <person name="Ohtoshi R."/>
            <person name="Malay A.D."/>
            <person name="Moran D.A.P."/>
            <person name="Tomita M."/>
            <person name="Numata K."/>
            <person name="Arakawa K."/>
        </authorList>
    </citation>
    <scope>NUCLEOTIDE SEQUENCE</scope>
</reference>
<evidence type="ECO:0000313" key="2">
    <source>
        <dbReference type="EMBL" id="GFY02450.1"/>
    </source>
</evidence>
<organism evidence="2 3">
    <name type="scientific">Trichonephila clavipes</name>
    <name type="common">Golden silk orbweaver</name>
    <name type="synonym">Nephila clavipes</name>
    <dbReference type="NCBI Taxonomy" id="2585209"/>
    <lineage>
        <taxon>Eukaryota</taxon>
        <taxon>Metazoa</taxon>
        <taxon>Ecdysozoa</taxon>
        <taxon>Arthropoda</taxon>
        <taxon>Chelicerata</taxon>
        <taxon>Arachnida</taxon>
        <taxon>Araneae</taxon>
        <taxon>Araneomorphae</taxon>
        <taxon>Entelegynae</taxon>
        <taxon>Araneoidea</taxon>
        <taxon>Nephilidae</taxon>
        <taxon>Trichonephila</taxon>
    </lineage>
</organism>
<dbReference type="EMBL" id="BMAU01021233">
    <property type="protein sequence ID" value="GFY02450.1"/>
    <property type="molecule type" value="Genomic_DNA"/>
</dbReference>
<proteinExistence type="predicted"/>